<comment type="similarity">
    <text evidence="4">Belongs to the TUBGCP family.</text>
</comment>
<keyword evidence="1 4" id="KW-0963">Cytoplasm</keyword>
<dbReference type="GO" id="GO:0031122">
    <property type="term" value="P:cytoplasmic microtubule organization"/>
    <property type="evidence" value="ECO:0007669"/>
    <property type="project" value="TreeGrafter"/>
</dbReference>
<dbReference type="GO" id="GO:0043015">
    <property type="term" value="F:gamma-tubulin binding"/>
    <property type="evidence" value="ECO:0007669"/>
    <property type="project" value="InterPro"/>
</dbReference>
<reference evidence="6" key="1">
    <citation type="submission" date="2016-04" db="EMBL/GenBank/DDBJ databases">
        <authorList>
            <person name="Evans L.H."/>
            <person name="Alamgir A."/>
            <person name="Owens N."/>
            <person name="Weber N.D."/>
            <person name="Virtaneva K."/>
            <person name="Barbian K."/>
            <person name="Babar A."/>
            <person name="Rosenke K."/>
        </authorList>
    </citation>
    <scope>NUCLEOTIDE SEQUENCE [LARGE SCALE GENOMIC DNA]</scope>
    <source>
        <strain evidence="6">CBS 101.48</strain>
    </source>
</reference>
<dbReference type="PANTHER" id="PTHR19302">
    <property type="entry name" value="GAMMA TUBULIN COMPLEX PROTEIN"/>
    <property type="match status" value="1"/>
</dbReference>
<evidence type="ECO:0000313" key="7">
    <source>
        <dbReference type="Proteomes" id="UP000078561"/>
    </source>
</evidence>
<dbReference type="EMBL" id="LT553503">
    <property type="protein sequence ID" value="SAM01167.1"/>
    <property type="molecule type" value="Genomic_DNA"/>
</dbReference>
<keyword evidence="7" id="KW-1185">Reference proteome</keyword>
<evidence type="ECO:0000256" key="4">
    <source>
        <dbReference type="RuleBase" id="RU363050"/>
    </source>
</evidence>
<evidence type="ECO:0000256" key="2">
    <source>
        <dbReference type="ARBA" id="ARBA00022701"/>
    </source>
</evidence>
<protein>
    <recommendedName>
        <fullName evidence="4">Spindle pole body component</fullName>
    </recommendedName>
</protein>
<organism evidence="6">
    <name type="scientific">Absidia glauca</name>
    <name type="common">Pin mould</name>
    <dbReference type="NCBI Taxonomy" id="4829"/>
    <lineage>
        <taxon>Eukaryota</taxon>
        <taxon>Fungi</taxon>
        <taxon>Fungi incertae sedis</taxon>
        <taxon>Mucoromycota</taxon>
        <taxon>Mucoromycotina</taxon>
        <taxon>Mucoromycetes</taxon>
        <taxon>Mucorales</taxon>
        <taxon>Cunninghamellaceae</taxon>
        <taxon>Absidia</taxon>
    </lineage>
</organism>
<dbReference type="Pfam" id="PF17681">
    <property type="entry name" value="GCP_N_terminal"/>
    <property type="match status" value="1"/>
</dbReference>
<evidence type="ECO:0000259" key="5">
    <source>
        <dbReference type="Pfam" id="PF17681"/>
    </source>
</evidence>
<keyword evidence="3 4" id="KW-0206">Cytoskeleton</keyword>
<accession>A0A168NTH4</accession>
<dbReference type="GO" id="GO:0000922">
    <property type="term" value="C:spindle pole"/>
    <property type="evidence" value="ECO:0007669"/>
    <property type="project" value="InterPro"/>
</dbReference>
<evidence type="ECO:0000313" key="6">
    <source>
        <dbReference type="EMBL" id="SAM01167.1"/>
    </source>
</evidence>
<dbReference type="GO" id="GO:0051225">
    <property type="term" value="P:spindle assembly"/>
    <property type="evidence" value="ECO:0007669"/>
    <property type="project" value="TreeGrafter"/>
</dbReference>
<dbReference type="GO" id="GO:0051011">
    <property type="term" value="F:microtubule minus-end binding"/>
    <property type="evidence" value="ECO:0007669"/>
    <property type="project" value="TreeGrafter"/>
</dbReference>
<dbReference type="OrthoDB" id="775571at2759"/>
<dbReference type="GO" id="GO:0005874">
    <property type="term" value="C:microtubule"/>
    <property type="evidence" value="ECO:0007669"/>
    <property type="project" value="UniProtKB-KW"/>
</dbReference>
<gene>
    <name evidence="6" type="primary">ABSGL_06904.1 scaffold 8678</name>
</gene>
<dbReference type="GO" id="GO:0007020">
    <property type="term" value="P:microtubule nucleation"/>
    <property type="evidence" value="ECO:0007669"/>
    <property type="project" value="InterPro"/>
</dbReference>
<dbReference type="GO" id="GO:0000930">
    <property type="term" value="C:gamma-tubulin complex"/>
    <property type="evidence" value="ECO:0007669"/>
    <property type="project" value="TreeGrafter"/>
</dbReference>
<dbReference type="InterPro" id="IPR007259">
    <property type="entry name" value="GCP"/>
</dbReference>
<dbReference type="InParanoid" id="A0A168NTH4"/>
<dbReference type="STRING" id="4829.A0A168NTH4"/>
<sequence length="476" mass="54089">MADATSTNIQQTVSSSSFLTESCDCIEALYQMRFPDTVVVDQERLFKDVIYLLTGVPSLCFEWNQSESRTKGSFRLRMTRIRLVNVNTETIQQLLQPMILFGTRMKHLERYIHHIQADPSTFGTIATSFACCLGELISYLQYSILSLFSSTTASPQDQPLLAIHHRMEGFFLIMHHLTDLCSLESSGNDPYTTPRGCDLISLLYNKVHQLDDLQIGYLGFIRAIYMTLLVNTTSPWLTMITQWLNEGTIYDPYNEFFIVTNNNNVPNSNESETMEATLNISALPCFLSSQTSNLILRAGMSIQQRQQQRQQRTTDSLSPLLLSWIDPTHDTASRNQTTSNSTHSLCNLDRPPFLTALSHLDIHLQEGRPSVTTLETWMNCQQNNYVSPVSILLQERVLDPIQHRCQSITTYLSTPPAPPSVEAMGRRDLMFTYWNGHGDQHPTTFHVDITSPPFKLSTFLLEQRHKHSSSSKSSSQ</sequence>
<keyword evidence="2 4" id="KW-0493">Microtubule</keyword>
<evidence type="ECO:0000256" key="1">
    <source>
        <dbReference type="ARBA" id="ARBA00022490"/>
    </source>
</evidence>
<dbReference type="InterPro" id="IPR041470">
    <property type="entry name" value="GCP_N"/>
</dbReference>
<dbReference type="GO" id="GO:0051321">
    <property type="term" value="P:meiotic cell cycle"/>
    <property type="evidence" value="ECO:0007669"/>
    <property type="project" value="TreeGrafter"/>
</dbReference>
<evidence type="ECO:0000256" key="3">
    <source>
        <dbReference type="ARBA" id="ARBA00023212"/>
    </source>
</evidence>
<feature type="domain" description="Gamma tubulin complex component protein N-terminal" evidence="5">
    <location>
        <begin position="47"/>
        <end position="333"/>
    </location>
</feature>
<proteinExistence type="inferred from homology"/>
<name>A0A168NTH4_ABSGL</name>
<comment type="subcellular location">
    <subcellularLocation>
        <location evidence="4">Cytoplasm</location>
        <location evidence="4">Cytoskeleton</location>
        <location evidence="4">Microtubule organizing center</location>
    </subcellularLocation>
</comment>
<dbReference type="AlphaFoldDB" id="A0A168NTH4"/>
<dbReference type="Proteomes" id="UP000078561">
    <property type="component" value="Unassembled WGS sequence"/>
</dbReference>
<dbReference type="GO" id="GO:0000278">
    <property type="term" value="P:mitotic cell cycle"/>
    <property type="evidence" value="ECO:0007669"/>
    <property type="project" value="TreeGrafter"/>
</dbReference>